<feature type="domain" description="Protein kinase" evidence="4">
    <location>
        <begin position="18"/>
        <end position="301"/>
    </location>
</feature>
<dbReference type="STRING" id="307507.A0A2V0PAS2"/>
<dbReference type="SUPFAM" id="SSF56112">
    <property type="entry name" value="Protein kinase-like (PK-like)"/>
    <property type="match status" value="1"/>
</dbReference>
<dbReference type="PROSITE" id="PS00108">
    <property type="entry name" value="PROTEIN_KINASE_ST"/>
    <property type="match status" value="1"/>
</dbReference>
<feature type="compositionally biased region" description="Basic and acidic residues" evidence="3">
    <location>
        <begin position="420"/>
        <end position="436"/>
    </location>
</feature>
<dbReference type="EMBL" id="BDRX01000089">
    <property type="protein sequence ID" value="GBF96954.1"/>
    <property type="molecule type" value="Genomic_DNA"/>
</dbReference>
<dbReference type="InterPro" id="IPR000719">
    <property type="entry name" value="Prot_kinase_dom"/>
</dbReference>
<dbReference type="GO" id="GO:0005524">
    <property type="term" value="F:ATP binding"/>
    <property type="evidence" value="ECO:0007669"/>
    <property type="project" value="UniProtKB-KW"/>
</dbReference>
<feature type="compositionally biased region" description="Low complexity" evidence="3">
    <location>
        <begin position="561"/>
        <end position="572"/>
    </location>
</feature>
<evidence type="ECO:0000313" key="5">
    <source>
        <dbReference type="EMBL" id="GBF96954.1"/>
    </source>
</evidence>
<reference evidence="5 6" key="1">
    <citation type="journal article" date="2018" name="Sci. Rep.">
        <title>Raphidocelis subcapitata (=Pseudokirchneriella subcapitata) provides an insight into genome evolution and environmental adaptations in the Sphaeropleales.</title>
        <authorList>
            <person name="Suzuki S."/>
            <person name="Yamaguchi H."/>
            <person name="Nakajima N."/>
            <person name="Kawachi M."/>
        </authorList>
    </citation>
    <scope>NUCLEOTIDE SEQUENCE [LARGE SCALE GENOMIC DNA]</scope>
    <source>
        <strain evidence="5 6">NIES-35</strain>
    </source>
</reference>
<organism evidence="5 6">
    <name type="scientific">Raphidocelis subcapitata</name>
    <dbReference type="NCBI Taxonomy" id="307507"/>
    <lineage>
        <taxon>Eukaryota</taxon>
        <taxon>Viridiplantae</taxon>
        <taxon>Chlorophyta</taxon>
        <taxon>core chlorophytes</taxon>
        <taxon>Chlorophyceae</taxon>
        <taxon>CS clade</taxon>
        <taxon>Sphaeropleales</taxon>
        <taxon>Selenastraceae</taxon>
        <taxon>Raphidocelis</taxon>
    </lineage>
</organism>
<dbReference type="InParanoid" id="A0A2V0PAS2"/>
<feature type="compositionally biased region" description="Gly residues" evidence="3">
    <location>
        <begin position="472"/>
        <end position="510"/>
    </location>
</feature>
<dbReference type="GO" id="GO:0035556">
    <property type="term" value="P:intracellular signal transduction"/>
    <property type="evidence" value="ECO:0007669"/>
    <property type="project" value="TreeGrafter"/>
</dbReference>
<dbReference type="AlphaFoldDB" id="A0A2V0PAS2"/>
<dbReference type="InterPro" id="IPR011009">
    <property type="entry name" value="Kinase-like_dom_sf"/>
</dbReference>
<dbReference type="Pfam" id="PF00069">
    <property type="entry name" value="Pkinase"/>
    <property type="match status" value="1"/>
</dbReference>
<dbReference type="InterPro" id="IPR008271">
    <property type="entry name" value="Ser/Thr_kinase_AS"/>
</dbReference>
<dbReference type="OrthoDB" id="74764at2759"/>
<gene>
    <name evidence="5" type="ORF">Rsub_09034</name>
</gene>
<feature type="compositionally biased region" description="Basic and acidic residues" evidence="3">
    <location>
        <begin position="511"/>
        <end position="549"/>
    </location>
</feature>
<evidence type="ECO:0000259" key="4">
    <source>
        <dbReference type="PROSITE" id="PS50011"/>
    </source>
</evidence>
<keyword evidence="1" id="KW-0547">Nucleotide-binding</keyword>
<proteinExistence type="predicted"/>
<accession>A0A2V0PAS2</accession>
<name>A0A2V0PAS2_9CHLO</name>
<dbReference type="SMART" id="SM00220">
    <property type="entry name" value="S_TKc"/>
    <property type="match status" value="1"/>
</dbReference>
<evidence type="ECO:0000256" key="2">
    <source>
        <dbReference type="ARBA" id="ARBA00022840"/>
    </source>
</evidence>
<comment type="caution">
    <text evidence="5">The sequence shown here is derived from an EMBL/GenBank/DDBJ whole genome shotgun (WGS) entry which is preliminary data.</text>
</comment>
<dbReference type="GO" id="GO:0005737">
    <property type="term" value="C:cytoplasm"/>
    <property type="evidence" value="ECO:0007669"/>
    <property type="project" value="TreeGrafter"/>
</dbReference>
<evidence type="ECO:0000313" key="6">
    <source>
        <dbReference type="Proteomes" id="UP000247498"/>
    </source>
</evidence>
<dbReference type="PANTHER" id="PTHR24346">
    <property type="entry name" value="MAP/MICROTUBULE AFFINITY-REGULATING KINASE"/>
    <property type="match status" value="1"/>
</dbReference>
<dbReference type="PROSITE" id="PS50011">
    <property type="entry name" value="PROTEIN_KINASE_DOM"/>
    <property type="match status" value="1"/>
</dbReference>
<dbReference type="PANTHER" id="PTHR24346:SF30">
    <property type="entry name" value="MATERNAL EMBRYONIC LEUCINE ZIPPER KINASE"/>
    <property type="match status" value="1"/>
</dbReference>
<evidence type="ECO:0000256" key="1">
    <source>
        <dbReference type="ARBA" id="ARBA00022741"/>
    </source>
</evidence>
<keyword evidence="2" id="KW-0067">ATP-binding</keyword>
<dbReference type="GO" id="GO:0004674">
    <property type="term" value="F:protein serine/threonine kinase activity"/>
    <property type="evidence" value="ECO:0007669"/>
    <property type="project" value="TreeGrafter"/>
</dbReference>
<keyword evidence="6" id="KW-1185">Reference proteome</keyword>
<feature type="compositionally biased region" description="Low complexity" evidence="3">
    <location>
        <begin position="396"/>
        <end position="408"/>
    </location>
</feature>
<dbReference type="Proteomes" id="UP000247498">
    <property type="component" value="Unassembled WGS sequence"/>
</dbReference>
<sequence length="609" mass="64331">MGCVLSLFEKDRDLQELYNLIKMVGEGVEGEVWLASCKATGAMVAIKLIPRGESLGLGPEKVRREIQLQARLSHVNIVELKQVVLTRAHLGIVMGYEPGGDLHVFCNKHKIDEMAARYFFRQIIPALDYCHRHRIAHRDLKLSNFLLTQDDPPRVKLTDFGCAGAWAKKAPANRMARFKTFAGTPAYMAPQVLESAFYPTHTYSAVEADVWACGILLCHMFFGRHTPFWLEPNAYRSEGATALERIKEMRAGHGAWARSNDFIAQRVEGLSGELRDLLDSIFLADEEARITIKGILAHPWYTAPLPPRFEAALAEMEAEQRARDTMARAAISTAAGRHDLADEKTGAYATIDFMVKLASGHGRFPGNDRVILLDMAHMATDGSETASITDAAALPGSPTAATAAPDGDASGRGFGAGGDRSVRNGGDKSRRGERSVRNGGAFEPDEPALLLTRHPGGLVTAEYSQDPSVHGGSSGGGGGVGGGGWAGGEAVGGERSVGGSGGGSGGGGDRSGGDRSARGGDRSVRAGERSARGGERSVRGGTRAFDRSAHGGVHFGGSAHGGSEFFRAATAADGGGGGAARPPADREERSWQAGEGKPPPPVRTGATGT</sequence>
<feature type="region of interest" description="Disordered" evidence="3">
    <location>
        <begin position="396"/>
        <end position="609"/>
    </location>
</feature>
<evidence type="ECO:0000256" key="3">
    <source>
        <dbReference type="SAM" id="MobiDB-lite"/>
    </source>
</evidence>
<protein>
    <recommendedName>
        <fullName evidence="4">Protein kinase domain-containing protein</fullName>
    </recommendedName>
</protein>
<dbReference type="Gene3D" id="1.10.510.10">
    <property type="entry name" value="Transferase(Phosphotransferase) domain 1"/>
    <property type="match status" value="1"/>
</dbReference>